<dbReference type="GO" id="GO:0006275">
    <property type="term" value="P:regulation of DNA replication"/>
    <property type="evidence" value="ECO:0007669"/>
    <property type="project" value="InterPro"/>
</dbReference>
<sequence length="274" mass="30486">MFELKIGKSGLAEQDEEKTISNKCTFSFLKKILEGVFEIVKNSEMKITPEGLYIQAMDTMQVSMVDIFVKSSAFESFRCDKNLALGLPLQYILKIFRSLPVDGSTSILLSANDDATDLNITCEDDSKKYSSKIKLLDLAGEEYTFPSQEYAASIKLDNGEFQRVIKTLGAFGETLAIDATEKGFQFSQQSEVGNTEIFFALEEAGENSPTKSFQVRINDTVHISLPYKYMAIFGKFGSLGSDISISMTTGLPIHMTSQISVGYLNYYIAPRDDE</sequence>
<feature type="domain" description="Proliferating cell nuclear antigen PCNA N-terminal" evidence="5">
    <location>
        <begin position="27"/>
        <end position="138"/>
    </location>
</feature>
<dbReference type="SUPFAM" id="SSF55979">
    <property type="entry name" value="DNA clamp"/>
    <property type="match status" value="2"/>
</dbReference>
<dbReference type="Gene3D" id="3.70.10.10">
    <property type="match status" value="1"/>
</dbReference>
<dbReference type="STRING" id="1805483.A0A177EKN9"/>
<comment type="function">
    <text evidence="3">This protein is an auxiliary protein of DNA polymerase delta and is involved in the control of eukaryotic DNA replication by increasing the polymerase's processivity during elongation of the leading strand.</text>
</comment>
<accession>A0A177EKN9</accession>
<evidence type="ECO:0000259" key="6">
    <source>
        <dbReference type="Pfam" id="PF02747"/>
    </source>
</evidence>
<keyword evidence="2 4" id="KW-0238">DNA-binding</keyword>
<dbReference type="GO" id="GO:0030337">
    <property type="term" value="F:DNA polymerase processivity factor activity"/>
    <property type="evidence" value="ECO:0007669"/>
    <property type="project" value="InterPro"/>
</dbReference>
<dbReference type="GO" id="GO:0006298">
    <property type="term" value="P:mismatch repair"/>
    <property type="evidence" value="ECO:0007669"/>
    <property type="project" value="TreeGrafter"/>
</dbReference>
<dbReference type="InterPro" id="IPR022648">
    <property type="entry name" value="Pr_cel_nuc_antig_N"/>
</dbReference>
<dbReference type="Proteomes" id="UP000185944">
    <property type="component" value="Unassembled WGS sequence"/>
</dbReference>
<comment type="subcellular location">
    <subcellularLocation>
        <location evidence="3">Nucleus</location>
    </subcellularLocation>
</comment>
<gene>
    <name evidence="7" type="ORF">NEDG_00157</name>
</gene>
<evidence type="ECO:0000256" key="1">
    <source>
        <dbReference type="ARBA" id="ARBA00010462"/>
    </source>
</evidence>
<dbReference type="GO" id="GO:0019985">
    <property type="term" value="P:translesion synthesis"/>
    <property type="evidence" value="ECO:0007669"/>
    <property type="project" value="TreeGrafter"/>
</dbReference>
<dbReference type="GO" id="GO:0003677">
    <property type="term" value="F:DNA binding"/>
    <property type="evidence" value="ECO:0007669"/>
    <property type="project" value="UniProtKB-KW"/>
</dbReference>
<dbReference type="Pfam" id="PF00705">
    <property type="entry name" value="PCNA_N"/>
    <property type="match status" value="1"/>
</dbReference>
<evidence type="ECO:0000313" key="7">
    <source>
        <dbReference type="EMBL" id="OAG31682.1"/>
    </source>
</evidence>
<dbReference type="OrthoDB" id="534348at2759"/>
<dbReference type="VEuPathDB" id="MicrosporidiaDB:NEDG_00157"/>
<proteinExistence type="inferred from homology"/>
<dbReference type="AlphaFoldDB" id="A0A177EKN9"/>
<protein>
    <recommendedName>
        <fullName evidence="3">DNA sliding clamp PCNA</fullName>
    </recommendedName>
</protein>
<evidence type="ECO:0000259" key="5">
    <source>
        <dbReference type="Pfam" id="PF00705"/>
    </source>
</evidence>
<dbReference type="PANTHER" id="PTHR11352:SF0">
    <property type="entry name" value="PROLIFERATING CELL NUCLEAR ANTIGEN"/>
    <property type="match status" value="1"/>
</dbReference>
<dbReference type="InterPro" id="IPR046938">
    <property type="entry name" value="DNA_clamp_sf"/>
</dbReference>
<name>A0A177EKN9_9MICR</name>
<evidence type="ECO:0000256" key="4">
    <source>
        <dbReference type="RuleBase" id="RU003671"/>
    </source>
</evidence>
<feature type="domain" description="Proliferating cell nuclear antigen PCNA C-terminal" evidence="6">
    <location>
        <begin position="146"/>
        <end position="270"/>
    </location>
</feature>
<dbReference type="GO" id="GO:0006272">
    <property type="term" value="P:leading strand elongation"/>
    <property type="evidence" value="ECO:0007669"/>
    <property type="project" value="TreeGrafter"/>
</dbReference>
<dbReference type="PRINTS" id="PR00339">
    <property type="entry name" value="PCNACYCLIN"/>
</dbReference>
<comment type="caution">
    <text evidence="7">The sequence shown here is derived from an EMBL/GenBank/DDBJ whole genome shotgun (WGS) entry which is preliminary data.</text>
</comment>
<organism evidence="7 8">
    <name type="scientific">Nematocida displodere</name>
    <dbReference type="NCBI Taxonomy" id="1805483"/>
    <lineage>
        <taxon>Eukaryota</taxon>
        <taxon>Fungi</taxon>
        <taxon>Fungi incertae sedis</taxon>
        <taxon>Microsporidia</taxon>
        <taxon>Nematocida</taxon>
    </lineage>
</organism>
<dbReference type="RefSeq" id="XP_067545283.1">
    <property type="nucleotide sequence ID" value="XM_067687575.1"/>
</dbReference>
<keyword evidence="4" id="KW-0235">DNA replication</keyword>
<dbReference type="PANTHER" id="PTHR11352">
    <property type="entry name" value="PROLIFERATING CELL NUCLEAR ANTIGEN"/>
    <property type="match status" value="1"/>
</dbReference>
<dbReference type="NCBIfam" id="TIGR00590">
    <property type="entry name" value="pcna"/>
    <property type="match status" value="1"/>
</dbReference>
<dbReference type="GeneID" id="93646507"/>
<dbReference type="CDD" id="cd00577">
    <property type="entry name" value="PCNA"/>
    <property type="match status" value="1"/>
</dbReference>
<reference evidence="7 8" key="1">
    <citation type="submission" date="2016-02" db="EMBL/GenBank/DDBJ databases">
        <title>Discovery of a natural microsporidian pathogen with a broad tissue tropism in Caenorhabditis elegans.</title>
        <authorList>
            <person name="Luallen R.J."/>
            <person name="Reinke A.W."/>
            <person name="Tong L."/>
            <person name="Botts M.R."/>
            <person name="Felix M.-A."/>
            <person name="Troemel E.R."/>
        </authorList>
    </citation>
    <scope>NUCLEOTIDE SEQUENCE [LARGE SCALE GENOMIC DNA]</scope>
    <source>
        <strain evidence="7 8">JUm2807</strain>
    </source>
</reference>
<dbReference type="InterPro" id="IPR000730">
    <property type="entry name" value="Pr_cel_nuc_antig"/>
</dbReference>
<dbReference type="EMBL" id="LTDL01000014">
    <property type="protein sequence ID" value="OAG31682.1"/>
    <property type="molecule type" value="Genomic_DNA"/>
</dbReference>
<evidence type="ECO:0000313" key="8">
    <source>
        <dbReference type="Proteomes" id="UP000185944"/>
    </source>
</evidence>
<comment type="similarity">
    <text evidence="1 4">Belongs to the PCNA family.</text>
</comment>
<evidence type="ECO:0000256" key="2">
    <source>
        <dbReference type="ARBA" id="ARBA00023125"/>
    </source>
</evidence>
<dbReference type="Pfam" id="PF02747">
    <property type="entry name" value="PCNA_C"/>
    <property type="match status" value="1"/>
</dbReference>
<dbReference type="InterPro" id="IPR022649">
    <property type="entry name" value="Pr_cel_nuc_antig_C"/>
</dbReference>
<evidence type="ECO:0000256" key="3">
    <source>
        <dbReference type="RuleBase" id="RU000641"/>
    </source>
</evidence>
<keyword evidence="8" id="KW-1185">Reference proteome</keyword>
<keyword evidence="3" id="KW-0539">Nucleus</keyword>
<dbReference type="GO" id="GO:0043626">
    <property type="term" value="C:PCNA complex"/>
    <property type="evidence" value="ECO:0007669"/>
    <property type="project" value="TreeGrafter"/>
</dbReference>